<dbReference type="PANTHER" id="PTHR37984:SF5">
    <property type="entry name" value="PROTEIN NYNRIN-LIKE"/>
    <property type="match status" value="1"/>
</dbReference>
<keyword evidence="9" id="KW-0460">Magnesium</keyword>
<keyword evidence="1" id="KW-0645">Protease</keyword>
<protein>
    <recommendedName>
        <fullName evidence="21">Reverse transcriptase</fullName>
    </recommendedName>
</protein>
<keyword evidence="2" id="KW-0808">Transferase</keyword>
<keyword evidence="14" id="KW-0238">DNA-binding</keyword>
<evidence type="ECO:0000256" key="16">
    <source>
        <dbReference type="SAM" id="MobiDB-lite"/>
    </source>
</evidence>
<evidence type="ECO:0000256" key="4">
    <source>
        <dbReference type="ARBA" id="ARBA00022722"/>
    </source>
</evidence>
<gene>
    <name evidence="19" type="ORF">M404DRAFT_78798</name>
</gene>
<dbReference type="GO" id="GO:0046872">
    <property type="term" value="F:metal ion binding"/>
    <property type="evidence" value="ECO:0007669"/>
    <property type="project" value="UniProtKB-KW"/>
</dbReference>
<reference evidence="20" key="2">
    <citation type="submission" date="2015-01" db="EMBL/GenBank/DDBJ databases">
        <title>Evolutionary Origins and Diversification of the Mycorrhizal Mutualists.</title>
        <authorList>
            <consortium name="DOE Joint Genome Institute"/>
            <consortium name="Mycorrhizal Genomics Consortium"/>
            <person name="Kohler A."/>
            <person name="Kuo A."/>
            <person name="Nagy L.G."/>
            <person name="Floudas D."/>
            <person name="Copeland A."/>
            <person name="Barry K.W."/>
            <person name="Cichocki N."/>
            <person name="Veneault-Fourrey C."/>
            <person name="LaButti K."/>
            <person name="Lindquist E.A."/>
            <person name="Lipzen A."/>
            <person name="Lundell T."/>
            <person name="Morin E."/>
            <person name="Murat C."/>
            <person name="Riley R."/>
            <person name="Ohm R."/>
            <person name="Sun H."/>
            <person name="Tunlid A."/>
            <person name="Henrissat B."/>
            <person name="Grigoriev I.V."/>
            <person name="Hibbett D.S."/>
            <person name="Martin F."/>
        </authorList>
    </citation>
    <scope>NUCLEOTIDE SEQUENCE [LARGE SCALE GENOMIC DNA]</scope>
    <source>
        <strain evidence="20">Marx 270</strain>
    </source>
</reference>
<keyword evidence="15" id="KW-0233">DNA recombination</keyword>
<evidence type="ECO:0000313" key="20">
    <source>
        <dbReference type="Proteomes" id="UP000054217"/>
    </source>
</evidence>
<evidence type="ECO:0000256" key="2">
    <source>
        <dbReference type="ARBA" id="ARBA00022679"/>
    </source>
</evidence>
<dbReference type="HOGENOM" id="CLU_000384_38_1_1"/>
<keyword evidence="11" id="KW-0229">DNA integration</keyword>
<dbReference type="GO" id="GO:0004190">
    <property type="term" value="F:aspartic-type endopeptidase activity"/>
    <property type="evidence" value="ECO:0007669"/>
    <property type="project" value="UniProtKB-KW"/>
</dbReference>
<feature type="non-terminal residue" evidence="19">
    <location>
        <position position="1"/>
    </location>
</feature>
<proteinExistence type="predicted"/>
<dbReference type="GO" id="GO:0003887">
    <property type="term" value="F:DNA-directed DNA polymerase activity"/>
    <property type="evidence" value="ECO:0007669"/>
    <property type="project" value="UniProtKB-KW"/>
</dbReference>
<dbReference type="FunFam" id="3.30.420.10:FF:000032">
    <property type="entry name" value="Retrovirus-related Pol polyprotein from transposon 297-like Protein"/>
    <property type="match status" value="1"/>
</dbReference>
<dbReference type="GO" id="GO:0015074">
    <property type="term" value="P:DNA integration"/>
    <property type="evidence" value="ECO:0007669"/>
    <property type="project" value="UniProtKB-KW"/>
</dbReference>
<feature type="region of interest" description="Disordered" evidence="16">
    <location>
        <begin position="543"/>
        <end position="655"/>
    </location>
</feature>
<dbReference type="SUPFAM" id="SSF54160">
    <property type="entry name" value="Chromo domain-like"/>
    <property type="match status" value="1"/>
</dbReference>
<dbReference type="Pfam" id="PF17921">
    <property type="entry name" value="Integrase_H2C2"/>
    <property type="match status" value="1"/>
</dbReference>
<dbReference type="STRING" id="870435.A0A0C3NDD9"/>
<dbReference type="Gene3D" id="3.30.420.10">
    <property type="entry name" value="Ribonuclease H-like superfamily/Ribonuclease H"/>
    <property type="match status" value="1"/>
</dbReference>
<evidence type="ECO:0000256" key="14">
    <source>
        <dbReference type="ARBA" id="ARBA00023125"/>
    </source>
</evidence>
<dbReference type="Pfam" id="PF24626">
    <property type="entry name" value="SH3_Tf2-1"/>
    <property type="match status" value="1"/>
</dbReference>
<feature type="non-terminal residue" evidence="19">
    <location>
        <position position="1177"/>
    </location>
</feature>
<dbReference type="AlphaFoldDB" id="A0A0C3NDD9"/>
<dbReference type="GO" id="GO:0006310">
    <property type="term" value="P:DNA recombination"/>
    <property type="evidence" value="ECO:0007669"/>
    <property type="project" value="UniProtKB-KW"/>
</dbReference>
<dbReference type="PANTHER" id="PTHR37984">
    <property type="entry name" value="PROTEIN CBG26694"/>
    <property type="match status" value="1"/>
</dbReference>
<organism evidence="19 20">
    <name type="scientific">Pisolithus tinctorius Marx 270</name>
    <dbReference type="NCBI Taxonomy" id="870435"/>
    <lineage>
        <taxon>Eukaryota</taxon>
        <taxon>Fungi</taxon>
        <taxon>Dikarya</taxon>
        <taxon>Basidiomycota</taxon>
        <taxon>Agaricomycotina</taxon>
        <taxon>Agaricomycetes</taxon>
        <taxon>Agaricomycetidae</taxon>
        <taxon>Boletales</taxon>
        <taxon>Sclerodermatineae</taxon>
        <taxon>Pisolithaceae</taxon>
        <taxon>Pisolithus</taxon>
    </lineage>
</organism>
<evidence type="ECO:0000256" key="7">
    <source>
        <dbReference type="ARBA" id="ARBA00022759"/>
    </source>
</evidence>
<feature type="domain" description="Integrase catalytic" evidence="18">
    <location>
        <begin position="796"/>
        <end position="959"/>
    </location>
</feature>
<dbReference type="GO" id="GO:0005634">
    <property type="term" value="C:nucleus"/>
    <property type="evidence" value="ECO:0007669"/>
    <property type="project" value="UniProtKB-ARBA"/>
</dbReference>
<dbReference type="SUPFAM" id="SSF56672">
    <property type="entry name" value="DNA/RNA polymerases"/>
    <property type="match status" value="1"/>
</dbReference>
<sequence>DLILGTPFLYQHKIMVGLHSPRVVVGSVLPTEMKGAQVSTLESRATEVYNDNLEKARKYLQELAKPLCSQAGATALPPFRAINHEIPLIDEKKVYHWRPSKCPDAMRHLWTEKKNAYLKTGRWELTAARNTCPMMLIPKAGNPPRLRVVVDLRERNKNTRKLSSPMPDMDGILRRVAKKPYRSIIDGADAYEQIRVVPEHVERTAVTTPDGNMVSLVVQQGDCNAPATYQALMNHIFGEYIGSFMDVYLDDIIIYSDTLEEHVRHVKTVLEILTREKLYLSEKKLKFLSDEVKILGRVVTDDGIKMDPDKVDRILNWKVPTNRTLCKGFIGSVGYLADDIYKVRVPLGVLAEASAETRPFRWTFTEQRAFETVKRYVAACAQHCRVPLDYGPDRDPIWVMTDACGNGIGGVVAQGEDWKSAKVAAFYSAKMSSAQRNYPVHEQELLAGVETMLRHRDILQGVHFTWVTDHKSLTYLLDQKDLSGRQARWLEKLAEFDFEIKYVPGEENVLPDALSRMYEFDAPGTIRAHSEYLHHDLDVEEYRSTPVMDPIPPVDEGVEVETPTKDQPERSGKGTLRRHRAPTPPAETGRPETGIEFARRVKDRFVLLGPGERKKGGKGSGPPPPITNEHAANALSDTQTPSPNARDPDDTNMTGITKTSLVPLVMYPGNEGVLKAAKNRYGEDPFFKQILSDPKAFKNFEITPEGFIRLKLPDRTVFCVPDIAVNDKRLRETVIDQAHSILAHLGARKTVSYIREFLWWDSMVKDITAYCTSCQTCQRSKPPTHKPFGLLNPLSVPSRPWEAIGIDFVGPLPESKDRDGEYDSITVIIDLLTSMVHIVPSRTTYTAREVAELMFAEVYKHHGLPRAIVSDRDVLFTSTFWKRLNELIGIKQKMSSAYHPETDGATERANRTIAQMLRCCIGPNQKDWVSRLPAIEFAINNATSESTGYAPFFLNTGQMPRRMIWDAPTRDEYPSVRAFANKMKLTLLDAHDAILKARMKQTVGANKKRRVCPFVTGDLVYVSTKNISLSKGTSRKLVPKFIGPYRISDDFGNNSYRVKLPDNLKQRGIHDVFHSSLLRVHIPNDDRKFPGRKDDQIPELGGTSREWAVDQIINHRGSRSEATFEVQWTAGDRTWLPFDEVAHLKALADYFEALGIDGINELREKGDGGSSEDDPQV</sequence>
<evidence type="ECO:0000256" key="1">
    <source>
        <dbReference type="ARBA" id="ARBA00022670"/>
    </source>
</evidence>
<evidence type="ECO:0000256" key="5">
    <source>
        <dbReference type="ARBA" id="ARBA00022723"/>
    </source>
</evidence>
<evidence type="ECO:0000256" key="3">
    <source>
        <dbReference type="ARBA" id="ARBA00022695"/>
    </source>
</evidence>
<dbReference type="GO" id="GO:0003723">
    <property type="term" value="F:RNA binding"/>
    <property type="evidence" value="ECO:0007669"/>
    <property type="project" value="UniProtKB-KW"/>
</dbReference>
<evidence type="ECO:0000256" key="11">
    <source>
        <dbReference type="ARBA" id="ARBA00022908"/>
    </source>
</evidence>
<keyword evidence="10" id="KW-0694">RNA-binding</keyword>
<reference evidence="19 20" key="1">
    <citation type="submission" date="2014-04" db="EMBL/GenBank/DDBJ databases">
        <authorList>
            <consortium name="DOE Joint Genome Institute"/>
            <person name="Kuo A."/>
            <person name="Kohler A."/>
            <person name="Costa M.D."/>
            <person name="Nagy L.G."/>
            <person name="Floudas D."/>
            <person name="Copeland A."/>
            <person name="Barry K.W."/>
            <person name="Cichocki N."/>
            <person name="Veneault-Fourrey C."/>
            <person name="LaButti K."/>
            <person name="Lindquist E.A."/>
            <person name="Lipzen A."/>
            <person name="Lundell T."/>
            <person name="Morin E."/>
            <person name="Murat C."/>
            <person name="Sun H."/>
            <person name="Tunlid A."/>
            <person name="Henrissat B."/>
            <person name="Grigoriev I.V."/>
            <person name="Hibbett D.S."/>
            <person name="Martin F."/>
            <person name="Nordberg H.P."/>
            <person name="Cantor M.N."/>
            <person name="Hua S.X."/>
        </authorList>
    </citation>
    <scope>NUCLEOTIDE SEQUENCE [LARGE SCALE GENOMIC DNA]</scope>
    <source>
        <strain evidence="19 20">Marx 270</strain>
    </source>
</reference>
<dbReference type="PROSITE" id="PS50994">
    <property type="entry name" value="INTEGRASE"/>
    <property type="match status" value="1"/>
</dbReference>
<dbReference type="Pfam" id="PF17917">
    <property type="entry name" value="RT_RNaseH"/>
    <property type="match status" value="1"/>
</dbReference>
<dbReference type="GO" id="GO:0003964">
    <property type="term" value="F:RNA-directed DNA polymerase activity"/>
    <property type="evidence" value="ECO:0007669"/>
    <property type="project" value="UniProtKB-KW"/>
</dbReference>
<dbReference type="EMBL" id="KN832008">
    <property type="protein sequence ID" value="KIN99114.1"/>
    <property type="molecule type" value="Genomic_DNA"/>
</dbReference>
<evidence type="ECO:0000256" key="10">
    <source>
        <dbReference type="ARBA" id="ARBA00022884"/>
    </source>
</evidence>
<evidence type="ECO:0000259" key="18">
    <source>
        <dbReference type="PROSITE" id="PS50994"/>
    </source>
</evidence>
<dbReference type="InterPro" id="IPR001584">
    <property type="entry name" value="Integrase_cat-core"/>
</dbReference>
<accession>A0A0C3NDD9</accession>
<dbReference type="Pfam" id="PF00078">
    <property type="entry name" value="RVT_1"/>
    <property type="match status" value="1"/>
</dbReference>
<dbReference type="SUPFAM" id="SSF53098">
    <property type="entry name" value="Ribonuclease H-like"/>
    <property type="match status" value="1"/>
</dbReference>
<evidence type="ECO:0000256" key="8">
    <source>
        <dbReference type="ARBA" id="ARBA00022801"/>
    </source>
</evidence>
<name>A0A0C3NDD9_PISTI</name>
<dbReference type="GO" id="GO:0006508">
    <property type="term" value="P:proteolysis"/>
    <property type="evidence" value="ECO:0007669"/>
    <property type="project" value="UniProtKB-KW"/>
</dbReference>
<dbReference type="InterPro" id="IPR043502">
    <property type="entry name" value="DNA/RNA_pol_sf"/>
</dbReference>
<evidence type="ECO:0008006" key="21">
    <source>
        <dbReference type="Google" id="ProtNLM"/>
    </source>
</evidence>
<keyword evidence="4" id="KW-0540">Nuclease</keyword>
<keyword evidence="12" id="KW-0695">RNA-directed DNA polymerase</keyword>
<evidence type="ECO:0000256" key="9">
    <source>
        <dbReference type="ARBA" id="ARBA00022842"/>
    </source>
</evidence>
<dbReference type="InterPro" id="IPR050951">
    <property type="entry name" value="Retrovirus_Pol_polyprotein"/>
</dbReference>
<keyword evidence="20" id="KW-1185">Reference proteome</keyword>
<dbReference type="InterPro" id="IPR056924">
    <property type="entry name" value="SH3_Tf2-1"/>
</dbReference>
<dbReference type="InterPro" id="IPR000477">
    <property type="entry name" value="RT_dom"/>
</dbReference>
<keyword evidence="13" id="KW-0239">DNA-directed DNA polymerase</keyword>
<dbReference type="CDD" id="cd09274">
    <property type="entry name" value="RNase_HI_RT_Ty3"/>
    <property type="match status" value="1"/>
</dbReference>
<dbReference type="InterPro" id="IPR036397">
    <property type="entry name" value="RNaseH_sf"/>
</dbReference>
<dbReference type="Gene3D" id="1.10.340.70">
    <property type="match status" value="1"/>
</dbReference>
<dbReference type="CDD" id="cd01647">
    <property type="entry name" value="RT_LTR"/>
    <property type="match status" value="1"/>
</dbReference>
<dbReference type="OrthoDB" id="3249394at2759"/>
<dbReference type="GO" id="GO:0003677">
    <property type="term" value="F:DNA binding"/>
    <property type="evidence" value="ECO:0007669"/>
    <property type="project" value="UniProtKB-KW"/>
</dbReference>
<evidence type="ECO:0000256" key="15">
    <source>
        <dbReference type="ARBA" id="ARBA00023172"/>
    </source>
</evidence>
<evidence type="ECO:0000256" key="13">
    <source>
        <dbReference type="ARBA" id="ARBA00022932"/>
    </source>
</evidence>
<dbReference type="Gene3D" id="3.10.10.10">
    <property type="entry name" value="HIV Type 1 Reverse Transcriptase, subunit A, domain 1"/>
    <property type="match status" value="1"/>
</dbReference>
<keyword evidence="6" id="KW-0064">Aspartyl protease</keyword>
<dbReference type="InterPro" id="IPR041588">
    <property type="entry name" value="Integrase_H2C2"/>
</dbReference>
<evidence type="ECO:0000256" key="12">
    <source>
        <dbReference type="ARBA" id="ARBA00022918"/>
    </source>
</evidence>
<feature type="compositionally biased region" description="Basic and acidic residues" evidence="16">
    <location>
        <begin position="562"/>
        <end position="572"/>
    </location>
</feature>
<dbReference type="InterPro" id="IPR016197">
    <property type="entry name" value="Chromo-like_dom_sf"/>
</dbReference>
<dbReference type="Proteomes" id="UP000054217">
    <property type="component" value="Unassembled WGS sequence"/>
</dbReference>
<evidence type="ECO:0000313" key="19">
    <source>
        <dbReference type="EMBL" id="KIN99114.1"/>
    </source>
</evidence>
<dbReference type="Gene3D" id="3.30.70.270">
    <property type="match status" value="2"/>
</dbReference>
<keyword evidence="5" id="KW-0479">Metal-binding</keyword>
<evidence type="ECO:0000259" key="17">
    <source>
        <dbReference type="PROSITE" id="PS50878"/>
    </source>
</evidence>
<keyword evidence="8" id="KW-0378">Hydrolase</keyword>
<dbReference type="InterPro" id="IPR041373">
    <property type="entry name" value="RT_RNaseH"/>
</dbReference>
<evidence type="ECO:0000256" key="6">
    <source>
        <dbReference type="ARBA" id="ARBA00022750"/>
    </source>
</evidence>
<keyword evidence="7" id="KW-0255">Endonuclease</keyword>
<dbReference type="GO" id="GO:0004519">
    <property type="term" value="F:endonuclease activity"/>
    <property type="evidence" value="ECO:0007669"/>
    <property type="project" value="UniProtKB-KW"/>
</dbReference>
<feature type="domain" description="Reverse transcriptase" evidence="17">
    <location>
        <begin position="118"/>
        <end position="299"/>
    </location>
</feature>
<dbReference type="InterPro" id="IPR012337">
    <property type="entry name" value="RNaseH-like_sf"/>
</dbReference>
<dbReference type="InParanoid" id="A0A0C3NDD9"/>
<dbReference type="PROSITE" id="PS50878">
    <property type="entry name" value="RT_POL"/>
    <property type="match status" value="1"/>
</dbReference>
<dbReference type="InterPro" id="IPR043128">
    <property type="entry name" value="Rev_trsase/Diguanyl_cyclase"/>
</dbReference>
<keyword evidence="3" id="KW-0548">Nucleotidyltransferase</keyword>